<dbReference type="EMBL" id="JAAGXA010000004">
    <property type="protein sequence ID" value="NEN78157.1"/>
    <property type="molecule type" value="Genomic_DNA"/>
</dbReference>
<dbReference type="SUPFAM" id="SSF103473">
    <property type="entry name" value="MFS general substrate transporter"/>
    <property type="match status" value="1"/>
</dbReference>
<protein>
    <submittedName>
        <fullName evidence="2">MFS transporter</fullName>
    </submittedName>
</protein>
<name>A0A6P0HIU2_9ACTN</name>
<dbReference type="AlphaFoldDB" id="A0A6P0HIU2"/>
<gene>
    <name evidence="2" type="ORF">G3T38_07700</name>
</gene>
<dbReference type="Proteomes" id="UP000468687">
    <property type="component" value="Unassembled WGS sequence"/>
</dbReference>
<keyword evidence="1" id="KW-0812">Transmembrane</keyword>
<comment type="caution">
    <text evidence="2">The sequence shown here is derived from an EMBL/GenBank/DDBJ whole genome shotgun (WGS) entry which is preliminary data.</text>
</comment>
<keyword evidence="1" id="KW-1133">Transmembrane helix</keyword>
<evidence type="ECO:0000313" key="2">
    <source>
        <dbReference type="EMBL" id="NEN78157.1"/>
    </source>
</evidence>
<evidence type="ECO:0000256" key="1">
    <source>
        <dbReference type="SAM" id="Phobius"/>
    </source>
</evidence>
<accession>A0A6P0HIU2</accession>
<dbReference type="InterPro" id="IPR036259">
    <property type="entry name" value="MFS_trans_sf"/>
</dbReference>
<feature type="transmembrane region" description="Helical" evidence="1">
    <location>
        <begin position="80"/>
        <end position="101"/>
    </location>
</feature>
<keyword evidence="1" id="KW-0472">Membrane</keyword>
<reference evidence="2 3" key="1">
    <citation type="journal article" date="2014" name="Int. J. Syst. Evol. Microbiol.">
        <title>Nocardioides zeae sp. nov., isolated from the stem of Zea mays.</title>
        <authorList>
            <person name="Glaeser S.P."/>
            <person name="McInroy J.A."/>
            <person name="Busse H.J."/>
            <person name="Kampfer P."/>
        </authorList>
    </citation>
    <scope>NUCLEOTIDE SEQUENCE [LARGE SCALE GENOMIC DNA]</scope>
    <source>
        <strain evidence="2 3">JCM 30728</strain>
    </source>
</reference>
<proteinExistence type="predicted"/>
<organism evidence="2 3">
    <name type="scientific">Nocardioides zeae</name>
    <dbReference type="NCBI Taxonomy" id="1457234"/>
    <lineage>
        <taxon>Bacteria</taxon>
        <taxon>Bacillati</taxon>
        <taxon>Actinomycetota</taxon>
        <taxon>Actinomycetes</taxon>
        <taxon>Propionibacteriales</taxon>
        <taxon>Nocardioidaceae</taxon>
        <taxon>Nocardioides</taxon>
    </lineage>
</organism>
<sequence length="117" mass="11355">MATVAVALVLVGGAGRVPALAVLACVLFGWGFVAATSALIAWAAELRPQAPAAVTAGFFVLLVLGQALGSATAGDVTARVGSGAAFVLAGAVAALACVASVPRDGRRPGTPVTWTSP</sequence>
<feature type="transmembrane region" description="Helical" evidence="1">
    <location>
        <begin position="20"/>
        <end position="43"/>
    </location>
</feature>
<evidence type="ECO:0000313" key="3">
    <source>
        <dbReference type="Proteomes" id="UP000468687"/>
    </source>
</evidence>
<feature type="transmembrane region" description="Helical" evidence="1">
    <location>
        <begin position="50"/>
        <end position="68"/>
    </location>
</feature>
<keyword evidence="3" id="KW-1185">Reference proteome</keyword>
<dbReference type="RefSeq" id="WP_163771589.1">
    <property type="nucleotide sequence ID" value="NZ_JAAGXA010000004.1"/>
</dbReference>